<dbReference type="OrthoDB" id="2756257at2759"/>
<evidence type="ECO:0000256" key="1">
    <source>
        <dbReference type="SAM" id="SignalP"/>
    </source>
</evidence>
<dbReference type="AlphaFoldDB" id="A0A1Y2I888"/>
<accession>A0A1Y2I888</accession>
<name>A0A1Y2I888_TRAC3</name>
<dbReference type="Gene3D" id="3.40.50.1820">
    <property type="entry name" value="alpha/beta hydrolase"/>
    <property type="match status" value="1"/>
</dbReference>
<dbReference type="InterPro" id="IPR029058">
    <property type="entry name" value="AB_hydrolase_fold"/>
</dbReference>
<evidence type="ECO:0000313" key="3">
    <source>
        <dbReference type="Proteomes" id="UP000193067"/>
    </source>
</evidence>
<dbReference type="Proteomes" id="UP000193067">
    <property type="component" value="Unassembled WGS sequence"/>
</dbReference>
<dbReference type="SUPFAM" id="SSF53474">
    <property type="entry name" value="alpha/beta-Hydrolases"/>
    <property type="match status" value="1"/>
</dbReference>
<proteinExistence type="predicted"/>
<keyword evidence="1" id="KW-0732">Signal</keyword>
<keyword evidence="3" id="KW-1185">Reference proteome</keyword>
<dbReference type="STRING" id="1353009.A0A1Y2I888"/>
<dbReference type="EMBL" id="KZ084153">
    <property type="protein sequence ID" value="OSC97344.1"/>
    <property type="molecule type" value="Genomic_DNA"/>
</dbReference>
<organism evidence="2 3">
    <name type="scientific">Trametes coccinea (strain BRFM310)</name>
    <name type="common">Pycnoporus coccineus</name>
    <dbReference type="NCBI Taxonomy" id="1353009"/>
    <lineage>
        <taxon>Eukaryota</taxon>
        <taxon>Fungi</taxon>
        <taxon>Dikarya</taxon>
        <taxon>Basidiomycota</taxon>
        <taxon>Agaricomycotina</taxon>
        <taxon>Agaricomycetes</taxon>
        <taxon>Polyporales</taxon>
        <taxon>Polyporaceae</taxon>
        <taxon>Trametes</taxon>
    </lineage>
</organism>
<evidence type="ECO:0008006" key="4">
    <source>
        <dbReference type="Google" id="ProtNLM"/>
    </source>
</evidence>
<reference evidence="2 3" key="1">
    <citation type="journal article" date="2015" name="Biotechnol. Biofuels">
        <title>Enhanced degradation of softwood versus hardwood by the white-rot fungus Pycnoporus coccineus.</title>
        <authorList>
            <person name="Couturier M."/>
            <person name="Navarro D."/>
            <person name="Chevret D."/>
            <person name="Henrissat B."/>
            <person name="Piumi F."/>
            <person name="Ruiz-Duenas F.J."/>
            <person name="Martinez A.T."/>
            <person name="Grigoriev I.V."/>
            <person name="Riley R."/>
            <person name="Lipzen A."/>
            <person name="Berrin J.G."/>
            <person name="Master E.R."/>
            <person name="Rosso M.N."/>
        </authorList>
    </citation>
    <scope>NUCLEOTIDE SEQUENCE [LARGE SCALE GENOMIC DNA]</scope>
    <source>
        <strain evidence="2 3">BRFM310</strain>
    </source>
</reference>
<evidence type="ECO:0000313" key="2">
    <source>
        <dbReference type="EMBL" id="OSC97344.1"/>
    </source>
</evidence>
<sequence>MVFCSMALGLVLLVFSLLSTAVRSSQETEERDKAHPVPCRGFLVLAPNIECGQFDVPVDWAHPDGPHGQIRYVKYPAATNATREGTIFIRPGFPFDKNFMTLNEETWFLGMAAQLHSSTNGTYDLVFLDVRGRGGSDRTFPGAFTCFNSVAKKRAFYLETSAELGIEPVWDEGMNFQQDQTYEDAQNWLLLQSKMVEHCLKKQSTTSLKYVGTAAAVRDIISFADYLDGPGSKVNFWGVDFGALIGNYLLYMFPERAGRVVLQAPPDPVEYTHSDSYEVWLRAVRYAHQVVLSKAENCMGRDKSSCPSVTESTGSQAELHGLLGTLALARSKFVGWQHDLEADANNTVLTSVVDPALVEELYPNLNNSLSAVVNLVQRMIDGADELGLGTMPIICGDQAAAYSPEAAEKRNMEVAGELKDALHVAPLFSTSIFPPLSSLCHIWPIRAAETLPDLRDVSSIEISTPPLVLQFAQEPFYRPISNLSVVLPGVKNVSAVMQVRTGADGFTPQTCMGRIVFDYLVNGTLPTQSVCYGPDDTDIPPAHLANKPSTAPTSFILSWWRKASSEILLLTAGSEQTVWMVSAVALACCAALVTKVLRNRRARGGAVRLQEQYDSKLSALKSD</sequence>
<feature type="signal peptide" evidence="1">
    <location>
        <begin position="1"/>
        <end position="24"/>
    </location>
</feature>
<gene>
    <name evidence="2" type="ORF">PYCCODRAFT_1146624</name>
</gene>
<feature type="chain" id="PRO_5012033731" description="Alpha/beta-hydrolase" evidence="1">
    <location>
        <begin position="25"/>
        <end position="623"/>
    </location>
</feature>
<protein>
    <recommendedName>
        <fullName evidence="4">Alpha/beta-hydrolase</fullName>
    </recommendedName>
</protein>